<name>A0A0F9Q1B6_9ZZZZ</name>
<proteinExistence type="predicted"/>
<dbReference type="AlphaFoldDB" id="A0A0F9Q1B6"/>
<sequence length="526" mass="62309">MTYKNNSNEEKYTPINKHKRKGKIFSSPHIFLENVEPIVWDRDLLPEFLWIDALHQKFESFEVFFRNYKKFLDIIDIYIDTDEILFLGLISDFDKIPEEKRDDLLSNHSELVKELFVDTVGEILLLYPDCPALWLVPNEEKEQIAEKSEDLVKKVLNTLTRLYPGKESVYCREVRILPLQRILEHEKISFAQQVKWPRLLPKYPNHLTKEEKETCERIAILTLNMFIDNPGSPDKRIYHWSKHFWNHNLKLSPCVTNVLMKDDDFIEITENFIKTLNDYTNDNVKSLEKYLFDDLSDFKYELYDPTKDEVILGLFSRILRLCITFLKAPELWGGDLSKIFIRCILDSTIVLKYLLKENKISLFQKFIEYGRGKEKLQILHSQDTYPNEELAGSDNSNELATELGSDFFIEALKINVGNWIDKNVRDMAVECNMHKEYVLIYNPTSEDVHGSWLSIKKSSLMRCMNPLHRFHKIPRSYEPLDPNLFDIMINIVEDVIRTCEDEYNFPKFNYKLRRIQEIVKTNETNS</sequence>
<reference evidence="1" key="1">
    <citation type="journal article" date="2015" name="Nature">
        <title>Complex archaea that bridge the gap between prokaryotes and eukaryotes.</title>
        <authorList>
            <person name="Spang A."/>
            <person name="Saw J.H."/>
            <person name="Jorgensen S.L."/>
            <person name="Zaremba-Niedzwiedzka K."/>
            <person name="Martijn J."/>
            <person name="Lind A.E."/>
            <person name="van Eijk R."/>
            <person name="Schleper C."/>
            <person name="Guy L."/>
            <person name="Ettema T.J."/>
        </authorList>
    </citation>
    <scope>NUCLEOTIDE SEQUENCE</scope>
</reference>
<organism evidence="1">
    <name type="scientific">marine sediment metagenome</name>
    <dbReference type="NCBI Taxonomy" id="412755"/>
    <lineage>
        <taxon>unclassified sequences</taxon>
        <taxon>metagenomes</taxon>
        <taxon>ecological metagenomes</taxon>
    </lineage>
</organism>
<dbReference type="EMBL" id="LAZR01004610">
    <property type="protein sequence ID" value="KKN07066.1"/>
    <property type="molecule type" value="Genomic_DNA"/>
</dbReference>
<protein>
    <submittedName>
        <fullName evidence="1">Uncharacterized protein</fullName>
    </submittedName>
</protein>
<accession>A0A0F9Q1B6</accession>
<comment type="caution">
    <text evidence="1">The sequence shown here is derived from an EMBL/GenBank/DDBJ whole genome shotgun (WGS) entry which is preliminary data.</text>
</comment>
<dbReference type="InterPro" id="IPR043733">
    <property type="entry name" value="DUF5677"/>
</dbReference>
<dbReference type="Pfam" id="PF18928">
    <property type="entry name" value="DUF5677"/>
    <property type="match status" value="1"/>
</dbReference>
<gene>
    <name evidence="1" type="ORF">LCGC14_1070900</name>
</gene>
<evidence type="ECO:0000313" key="1">
    <source>
        <dbReference type="EMBL" id="KKN07066.1"/>
    </source>
</evidence>